<dbReference type="Pfam" id="PF07690">
    <property type="entry name" value="MFS_1"/>
    <property type="match status" value="1"/>
</dbReference>
<feature type="transmembrane region" description="Helical" evidence="6">
    <location>
        <begin position="140"/>
        <end position="163"/>
    </location>
</feature>
<dbReference type="AlphaFoldDB" id="A0ABD3PIA4"/>
<comment type="caution">
    <text evidence="8">The sequence shown here is derived from an EMBL/GenBank/DDBJ whole genome shotgun (WGS) entry which is preliminary data.</text>
</comment>
<keyword evidence="4 6" id="KW-1133">Transmembrane helix</keyword>
<dbReference type="InterPro" id="IPR051068">
    <property type="entry name" value="MFS_Domain-Containing_Protein"/>
</dbReference>
<evidence type="ECO:0000256" key="7">
    <source>
        <dbReference type="SAM" id="SignalP"/>
    </source>
</evidence>
<keyword evidence="9" id="KW-1185">Reference proteome</keyword>
<keyword evidence="5 6" id="KW-0472">Membrane</keyword>
<comment type="subcellular location">
    <subcellularLocation>
        <location evidence="1">Endomembrane system</location>
        <topology evidence="1">Multi-pass membrane protein</topology>
    </subcellularLocation>
</comment>
<feature type="chain" id="PRO_5044852471" description="Major facilitator superfamily (MFS) profile domain-containing protein" evidence="7">
    <location>
        <begin position="21"/>
        <end position="526"/>
    </location>
</feature>
<evidence type="ECO:0000256" key="4">
    <source>
        <dbReference type="ARBA" id="ARBA00022989"/>
    </source>
</evidence>
<feature type="transmembrane region" description="Helical" evidence="6">
    <location>
        <begin position="368"/>
        <end position="390"/>
    </location>
</feature>
<dbReference type="InterPro" id="IPR036259">
    <property type="entry name" value="MFS_trans_sf"/>
</dbReference>
<evidence type="ECO:0000313" key="8">
    <source>
        <dbReference type="EMBL" id="KAL3787443.1"/>
    </source>
</evidence>
<accession>A0ABD3PIA4</accession>
<dbReference type="EMBL" id="JALLAZ020000780">
    <property type="protein sequence ID" value="KAL3787443.1"/>
    <property type="molecule type" value="Genomic_DNA"/>
</dbReference>
<feature type="transmembrane region" description="Helical" evidence="6">
    <location>
        <begin position="77"/>
        <end position="97"/>
    </location>
</feature>
<dbReference type="InterPro" id="IPR011701">
    <property type="entry name" value="MFS"/>
</dbReference>
<evidence type="ECO:0000256" key="3">
    <source>
        <dbReference type="ARBA" id="ARBA00022692"/>
    </source>
</evidence>
<feature type="transmembrane region" description="Helical" evidence="6">
    <location>
        <begin position="410"/>
        <end position="430"/>
    </location>
</feature>
<evidence type="ECO:0000256" key="2">
    <source>
        <dbReference type="ARBA" id="ARBA00022448"/>
    </source>
</evidence>
<feature type="transmembrane region" description="Helical" evidence="6">
    <location>
        <begin position="44"/>
        <end position="65"/>
    </location>
</feature>
<name>A0ABD3PIA4_9STRA</name>
<keyword evidence="3 6" id="KW-0812">Transmembrane</keyword>
<feature type="transmembrane region" description="Helical" evidence="6">
    <location>
        <begin position="303"/>
        <end position="323"/>
    </location>
</feature>
<reference evidence="8 9" key="1">
    <citation type="submission" date="2024-10" db="EMBL/GenBank/DDBJ databases">
        <title>Updated reference genomes for cyclostephanoid diatoms.</title>
        <authorList>
            <person name="Roberts W.R."/>
            <person name="Alverson A.J."/>
        </authorList>
    </citation>
    <scope>NUCLEOTIDE SEQUENCE [LARGE SCALE GENOMIC DNA]</scope>
    <source>
        <strain evidence="8 9">AJA276-08</strain>
    </source>
</reference>
<dbReference type="Gene3D" id="1.20.1250.20">
    <property type="entry name" value="MFS general substrate transporter like domains"/>
    <property type="match status" value="1"/>
</dbReference>
<gene>
    <name evidence="8" type="ORF">ACHAW5_008981</name>
</gene>
<evidence type="ECO:0000313" key="9">
    <source>
        <dbReference type="Proteomes" id="UP001530315"/>
    </source>
</evidence>
<keyword evidence="2" id="KW-0813">Transport</keyword>
<dbReference type="Proteomes" id="UP001530315">
    <property type="component" value="Unassembled WGS sequence"/>
</dbReference>
<dbReference type="GO" id="GO:0012505">
    <property type="term" value="C:endomembrane system"/>
    <property type="evidence" value="ECO:0007669"/>
    <property type="project" value="UniProtKB-SubCell"/>
</dbReference>
<sequence>MEISMMISVALLLMINVTDSITTSIVGPSLIFYVTEMGGTKEQYGMIMSSSYLSGILFMSFYGAWVDGNGNKYRAPYAASFALGMAGSLVYFLAAIIPPGRVAIGAILVGRFVTGIGSSGRTLAYSWVATGVPRDKQRTVLTMLSMTRTLGLIMGPLLNALIAKVDAELVIASVIIPITPNNFPGLMLFVGECLLLASMYKFLDDPPAKTKDLSSSKEHPSASLKVILNAVTSFDLALPMMILFTLMCNYTFYTVAIPPVGSTAFGWSTVQIANVLAAQAIVLFVSMNGSMALSMMTEIPDSVMIIGGNIFFVVGGAMTYFSWKVGAATWQFVMPVMLITLAYPSMGPANRSSFTMALHRHPELENSIGIMQSIFSQMIMIGGFITPNLVTKYVLLSPGQIAFDSSSRVLSPWAWFIPISSLLMIALTVYQEVKPDKIEVEEEETPETETFALLAGKTVSNIRRRSSVITIDQSLSARYEINRRASVEAFGMMNPCETRDEINLHEKLLRDKREWEEILELDEEMD</sequence>
<protein>
    <recommendedName>
        <fullName evidence="10">Major facilitator superfamily (MFS) profile domain-containing protein</fullName>
    </recommendedName>
</protein>
<keyword evidence="7" id="KW-0732">Signal</keyword>
<dbReference type="PANTHER" id="PTHR23510">
    <property type="entry name" value="INNER MEMBRANE TRANSPORT PROTEIN YAJR"/>
    <property type="match status" value="1"/>
</dbReference>
<dbReference type="PANTHER" id="PTHR23510:SF3">
    <property type="entry name" value="MAJOR FACILITATOR SUPERFAMILY DOMAIN-CONTAINING PROTEIN 8"/>
    <property type="match status" value="1"/>
</dbReference>
<organism evidence="8 9">
    <name type="scientific">Stephanodiscus triporus</name>
    <dbReference type="NCBI Taxonomy" id="2934178"/>
    <lineage>
        <taxon>Eukaryota</taxon>
        <taxon>Sar</taxon>
        <taxon>Stramenopiles</taxon>
        <taxon>Ochrophyta</taxon>
        <taxon>Bacillariophyta</taxon>
        <taxon>Coscinodiscophyceae</taxon>
        <taxon>Thalassiosirophycidae</taxon>
        <taxon>Stephanodiscales</taxon>
        <taxon>Stephanodiscaceae</taxon>
        <taxon>Stephanodiscus</taxon>
    </lineage>
</organism>
<feature type="transmembrane region" description="Helical" evidence="6">
    <location>
        <begin position="103"/>
        <end position="128"/>
    </location>
</feature>
<feature type="transmembrane region" description="Helical" evidence="6">
    <location>
        <begin position="224"/>
        <end position="252"/>
    </location>
</feature>
<feature type="signal peptide" evidence="7">
    <location>
        <begin position="1"/>
        <end position="20"/>
    </location>
</feature>
<dbReference type="SUPFAM" id="SSF103473">
    <property type="entry name" value="MFS general substrate transporter"/>
    <property type="match status" value="1"/>
</dbReference>
<feature type="transmembrane region" description="Helical" evidence="6">
    <location>
        <begin position="272"/>
        <end position="291"/>
    </location>
</feature>
<feature type="transmembrane region" description="Helical" evidence="6">
    <location>
        <begin position="329"/>
        <end position="347"/>
    </location>
</feature>
<proteinExistence type="predicted"/>
<evidence type="ECO:0000256" key="5">
    <source>
        <dbReference type="ARBA" id="ARBA00023136"/>
    </source>
</evidence>
<evidence type="ECO:0000256" key="6">
    <source>
        <dbReference type="SAM" id="Phobius"/>
    </source>
</evidence>
<evidence type="ECO:0008006" key="10">
    <source>
        <dbReference type="Google" id="ProtNLM"/>
    </source>
</evidence>
<evidence type="ECO:0000256" key="1">
    <source>
        <dbReference type="ARBA" id="ARBA00004127"/>
    </source>
</evidence>